<dbReference type="OrthoDB" id="679940at2"/>
<keyword evidence="2" id="KW-1185">Reference proteome</keyword>
<dbReference type="STRING" id="521674.Plim_1661"/>
<dbReference type="RefSeq" id="WP_013109924.1">
    <property type="nucleotide sequence ID" value="NC_014148.1"/>
</dbReference>
<gene>
    <name evidence="1" type="ordered locus">Plim_1661</name>
</gene>
<dbReference type="AlphaFoldDB" id="D5SWZ3"/>
<dbReference type="EMBL" id="CP001744">
    <property type="protein sequence ID" value="ADG67493.1"/>
    <property type="molecule type" value="Genomic_DNA"/>
</dbReference>
<organism evidence="1 2">
    <name type="scientific">Planctopirus limnophila (strain ATCC 43296 / DSM 3776 / IFAM 1008 / Mu 290)</name>
    <name type="common">Planctomyces limnophilus</name>
    <dbReference type="NCBI Taxonomy" id="521674"/>
    <lineage>
        <taxon>Bacteria</taxon>
        <taxon>Pseudomonadati</taxon>
        <taxon>Planctomycetota</taxon>
        <taxon>Planctomycetia</taxon>
        <taxon>Planctomycetales</taxon>
        <taxon>Planctomycetaceae</taxon>
        <taxon>Planctopirus</taxon>
    </lineage>
</organism>
<reference evidence="1 2" key="1">
    <citation type="journal article" date="2010" name="Stand. Genomic Sci.">
        <title>Complete genome sequence of Planctomyces limnophilus type strain (Mu 290).</title>
        <authorList>
            <person name="Labutti K."/>
            <person name="Sikorski J."/>
            <person name="Schneider S."/>
            <person name="Nolan M."/>
            <person name="Lucas S."/>
            <person name="Glavina Del Rio T."/>
            <person name="Tice H."/>
            <person name="Cheng J.F."/>
            <person name="Goodwin L."/>
            <person name="Pitluck S."/>
            <person name="Liolios K."/>
            <person name="Ivanova N."/>
            <person name="Mavromatis K."/>
            <person name="Mikhailova N."/>
            <person name="Pati A."/>
            <person name="Chen A."/>
            <person name="Palaniappan K."/>
            <person name="Land M."/>
            <person name="Hauser L."/>
            <person name="Chang Y.J."/>
            <person name="Jeffries C.D."/>
            <person name="Tindall B.J."/>
            <person name="Rohde M."/>
            <person name="Goker M."/>
            <person name="Woyke T."/>
            <person name="Bristow J."/>
            <person name="Eisen J.A."/>
            <person name="Markowitz V."/>
            <person name="Hugenholtz P."/>
            <person name="Kyrpides N.C."/>
            <person name="Klenk H.P."/>
            <person name="Lapidus A."/>
        </authorList>
    </citation>
    <scope>NUCLEOTIDE SEQUENCE [LARGE SCALE GENOMIC DNA]</scope>
    <source>
        <strain evidence="2">ATCC 43296 / DSM 3776 / IFAM 1008 / 290</strain>
    </source>
</reference>
<evidence type="ECO:0000313" key="1">
    <source>
        <dbReference type="EMBL" id="ADG67493.1"/>
    </source>
</evidence>
<accession>D5SWZ3</accession>
<evidence type="ECO:0000313" key="2">
    <source>
        <dbReference type="Proteomes" id="UP000002220"/>
    </source>
</evidence>
<protein>
    <submittedName>
        <fullName evidence="1">Uncharacterized protein</fullName>
    </submittedName>
</protein>
<dbReference type="KEGG" id="plm:Plim_1661"/>
<dbReference type="HOGENOM" id="CLU_2397093_0_0_0"/>
<sequence>MSAKLFSIVELFEIPGRGLIVVTDTAIRDVPKLLVGQKINYRKLNGDLYHSFIRGIEMISPFDSGRSFCFLAEENLTKTDLPIGTEVWQVGEL</sequence>
<proteinExistence type="predicted"/>
<dbReference type="Proteomes" id="UP000002220">
    <property type="component" value="Chromosome"/>
</dbReference>
<name>D5SWZ3_PLAL2</name>
<dbReference type="eggNOG" id="ENOG502ZIZ4">
    <property type="taxonomic scope" value="Bacteria"/>
</dbReference>